<feature type="transmembrane region" description="Helical" evidence="1">
    <location>
        <begin position="93"/>
        <end position="113"/>
    </location>
</feature>
<evidence type="ECO:0000313" key="3">
    <source>
        <dbReference type="Proteomes" id="UP000198287"/>
    </source>
</evidence>
<dbReference type="EMBL" id="LNIX01000001">
    <property type="protein sequence ID" value="OXA64115.1"/>
    <property type="molecule type" value="Genomic_DNA"/>
</dbReference>
<proteinExistence type="predicted"/>
<comment type="caution">
    <text evidence="2">The sequence shown here is derived from an EMBL/GenBank/DDBJ whole genome shotgun (WGS) entry which is preliminary data.</text>
</comment>
<keyword evidence="3" id="KW-1185">Reference proteome</keyword>
<reference evidence="2 3" key="1">
    <citation type="submission" date="2015-12" db="EMBL/GenBank/DDBJ databases">
        <title>The genome of Folsomia candida.</title>
        <authorList>
            <person name="Faddeeva A."/>
            <person name="Derks M.F."/>
            <person name="Anvar Y."/>
            <person name="Smit S."/>
            <person name="Van Straalen N."/>
            <person name="Roelofs D."/>
        </authorList>
    </citation>
    <scope>NUCLEOTIDE SEQUENCE [LARGE SCALE GENOMIC DNA]</scope>
    <source>
        <strain evidence="2 3">VU population</strain>
        <tissue evidence="2">Whole body</tissue>
    </source>
</reference>
<keyword evidence="1" id="KW-1133">Transmembrane helix</keyword>
<evidence type="ECO:0000256" key="1">
    <source>
        <dbReference type="SAM" id="Phobius"/>
    </source>
</evidence>
<protein>
    <submittedName>
        <fullName evidence="2">Uncharacterized protein</fullName>
    </submittedName>
</protein>
<feature type="transmembrane region" description="Helical" evidence="1">
    <location>
        <begin position="161"/>
        <end position="180"/>
    </location>
</feature>
<dbReference type="AlphaFoldDB" id="A0A226F2U0"/>
<accession>A0A226F2U0</accession>
<name>A0A226F2U0_FOLCA</name>
<keyword evidence="1" id="KW-0472">Membrane</keyword>
<dbReference type="OrthoDB" id="8297494at2759"/>
<keyword evidence="1" id="KW-0812">Transmembrane</keyword>
<feature type="transmembrane region" description="Helical" evidence="1">
    <location>
        <begin position="240"/>
        <end position="263"/>
    </location>
</feature>
<organism evidence="2 3">
    <name type="scientific">Folsomia candida</name>
    <name type="common">Springtail</name>
    <dbReference type="NCBI Taxonomy" id="158441"/>
    <lineage>
        <taxon>Eukaryota</taxon>
        <taxon>Metazoa</taxon>
        <taxon>Ecdysozoa</taxon>
        <taxon>Arthropoda</taxon>
        <taxon>Hexapoda</taxon>
        <taxon>Collembola</taxon>
        <taxon>Entomobryomorpha</taxon>
        <taxon>Isotomoidea</taxon>
        <taxon>Isotomidae</taxon>
        <taxon>Proisotominae</taxon>
        <taxon>Folsomia</taxon>
    </lineage>
</organism>
<evidence type="ECO:0000313" key="2">
    <source>
        <dbReference type="EMBL" id="OXA64115.1"/>
    </source>
</evidence>
<feature type="transmembrane region" description="Helical" evidence="1">
    <location>
        <begin position="134"/>
        <end position="155"/>
    </location>
</feature>
<feature type="transmembrane region" description="Helical" evidence="1">
    <location>
        <begin position="12"/>
        <end position="32"/>
    </location>
</feature>
<sequence length="336" mass="37523">MPHIRMFRLQSVLSVVYTGAMLANICFGWLTLTERLQGFVFFSLYFFCSIQKWNWNLDIAGIQVINAFLDYEDELLADNAPPPLSLGAKMMRIFIPAGEISLPTVALLQFLLLRYVPCTPPFILSMQPNCKNKAGFIVVQLGVHMFEGWMFWHMMLAGGCWVIYVLFTGIVSILSYFSILNNHRNQGRLEHVYSILSADSNLGKILQILPSIMLCIPGIQIITLYVTLNHHSDIAMPGFLVFPLIAVNCGMNNVLAFTLASFVNSASEKVMESLAKKASGLSGKKSLIKRQIRGCSVLKVKFGSNFIDRGTPLVVQTFCINETVSLTLIKQGKTVH</sequence>
<dbReference type="Proteomes" id="UP000198287">
    <property type="component" value="Unassembled WGS sequence"/>
</dbReference>
<feature type="transmembrane region" description="Helical" evidence="1">
    <location>
        <begin position="208"/>
        <end position="228"/>
    </location>
</feature>
<gene>
    <name evidence="2" type="ORF">Fcan01_00282</name>
</gene>